<dbReference type="Proteomes" id="UP000530928">
    <property type="component" value="Unassembled WGS sequence"/>
</dbReference>
<organism evidence="1 2">
    <name type="scientific">Nonomuraea soli</name>
    <dbReference type="NCBI Taxonomy" id="1032476"/>
    <lineage>
        <taxon>Bacteria</taxon>
        <taxon>Bacillati</taxon>
        <taxon>Actinomycetota</taxon>
        <taxon>Actinomycetes</taxon>
        <taxon>Streptosporangiales</taxon>
        <taxon>Streptosporangiaceae</taxon>
        <taxon>Nonomuraea</taxon>
    </lineage>
</organism>
<evidence type="ECO:0000313" key="1">
    <source>
        <dbReference type="EMBL" id="MBA2895096.1"/>
    </source>
</evidence>
<reference evidence="1 2" key="1">
    <citation type="submission" date="2020-07" db="EMBL/GenBank/DDBJ databases">
        <title>Genomic Encyclopedia of Type Strains, Phase IV (KMG-IV): sequencing the most valuable type-strain genomes for metagenomic binning, comparative biology and taxonomic classification.</title>
        <authorList>
            <person name="Goeker M."/>
        </authorList>
    </citation>
    <scope>NUCLEOTIDE SEQUENCE [LARGE SCALE GENOMIC DNA]</scope>
    <source>
        <strain evidence="1 2">DSM 45533</strain>
    </source>
</reference>
<sequence length="47" mass="4756">MPALILAALAMGLAFIGVTGAEITQIMSHITALVAMYVVKQAPSVAA</sequence>
<dbReference type="EMBL" id="JACDUR010000006">
    <property type="protein sequence ID" value="MBA2895096.1"/>
    <property type="molecule type" value="Genomic_DNA"/>
</dbReference>
<accession>A0A7W0CPT1</accession>
<protein>
    <submittedName>
        <fullName evidence="1">Uncharacterized protein</fullName>
    </submittedName>
</protein>
<keyword evidence="2" id="KW-1185">Reference proteome</keyword>
<name>A0A7W0CPT1_9ACTN</name>
<proteinExistence type="predicted"/>
<evidence type="ECO:0000313" key="2">
    <source>
        <dbReference type="Proteomes" id="UP000530928"/>
    </source>
</evidence>
<comment type="caution">
    <text evidence="1">The sequence shown here is derived from an EMBL/GenBank/DDBJ whole genome shotgun (WGS) entry which is preliminary data.</text>
</comment>
<dbReference type="AlphaFoldDB" id="A0A7W0CPT1"/>
<gene>
    <name evidence="1" type="ORF">HNR30_006468</name>
</gene>
<dbReference type="RefSeq" id="WP_181613791.1">
    <property type="nucleotide sequence ID" value="NZ_BAABAM010000004.1"/>
</dbReference>